<dbReference type="InterPro" id="IPR003615">
    <property type="entry name" value="HNH_nuc"/>
</dbReference>
<keyword evidence="4" id="KW-0255">Endonuclease</keyword>
<evidence type="ECO:0000313" key="5">
    <source>
        <dbReference type="Proteomes" id="UP000245507"/>
    </source>
</evidence>
<proteinExistence type="predicted"/>
<sequence>MSHHTALHPIRAAAATARAAFKDVRDVQPVFMSPADQEAAVRELAELEAIVAEARLRVVAAAQDTASRSGARDLGAWLSTLTLTDFNHGRADARLAEALDRRWSKVAAGMADGSVSADQAQVVVHALDALPKDLDPELVTKAEQQLVDYCKDFRPRDLRRLGRRILEIVAPDIAEAEEAKRLEDEERRAREKCRLVFKPIGDGTTRLTGVLPDLDAHRLRTYLDAFTSPRKAEHAAGGEEDRIPYPRRLGHAFCALLEHLAPNNLPMHGGDTTTLLVTIPLESLKNDLGTGTIVGGEPLSAGAIRRLACTANIIPVVLGGPSEVLDLGRTRRLFSPAQRKAMRWRDQHCRAEGCTIPAGWCEAHHIDPWSRGGKTDLYRGVLLCSWHHHRAHDPTHTTEHLPNGDIRFHRRP</sequence>
<evidence type="ECO:0000256" key="1">
    <source>
        <dbReference type="SAM" id="Coils"/>
    </source>
</evidence>
<dbReference type="SMART" id="SM00507">
    <property type="entry name" value="HNHc"/>
    <property type="match status" value="1"/>
</dbReference>
<dbReference type="Pfam" id="PF02720">
    <property type="entry name" value="DUF222"/>
    <property type="match status" value="1"/>
</dbReference>
<keyword evidence="5" id="KW-1185">Reference proteome</keyword>
<feature type="domain" description="HNH nuclease" evidence="3">
    <location>
        <begin position="337"/>
        <end position="390"/>
    </location>
</feature>
<dbReference type="InterPro" id="IPR003870">
    <property type="entry name" value="DUF222"/>
</dbReference>
<dbReference type="GO" id="GO:0004519">
    <property type="term" value="F:endonuclease activity"/>
    <property type="evidence" value="ECO:0007669"/>
    <property type="project" value="UniProtKB-KW"/>
</dbReference>
<keyword evidence="4" id="KW-0540">Nuclease</keyword>
<protein>
    <submittedName>
        <fullName evidence="4">HNH endonuclease</fullName>
    </submittedName>
</protein>
<dbReference type="Gene3D" id="1.10.30.50">
    <property type="match status" value="1"/>
</dbReference>
<feature type="region of interest" description="Disordered" evidence="2">
    <location>
        <begin position="392"/>
        <end position="412"/>
    </location>
</feature>
<evidence type="ECO:0000256" key="2">
    <source>
        <dbReference type="SAM" id="MobiDB-lite"/>
    </source>
</evidence>
<organism evidence="4 5">
    <name type="scientific">Nocardioides silvaticus</name>
    <dbReference type="NCBI Taxonomy" id="2201891"/>
    <lineage>
        <taxon>Bacteria</taxon>
        <taxon>Bacillati</taxon>
        <taxon>Actinomycetota</taxon>
        <taxon>Actinomycetes</taxon>
        <taxon>Propionibacteriales</taxon>
        <taxon>Nocardioidaceae</taxon>
        <taxon>Nocardioides</taxon>
    </lineage>
</organism>
<keyword evidence="4" id="KW-0378">Hydrolase</keyword>
<evidence type="ECO:0000313" key="4">
    <source>
        <dbReference type="EMBL" id="PWN01728.1"/>
    </source>
</evidence>
<feature type="coiled-coil region" evidence="1">
    <location>
        <begin position="37"/>
        <end position="64"/>
    </location>
</feature>
<comment type="caution">
    <text evidence="4">The sequence shown here is derived from an EMBL/GenBank/DDBJ whole genome shotgun (WGS) entry which is preliminary data.</text>
</comment>
<dbReference type="RefSeq" id="WP_109695941.1">
    <property type="nucleotide sequence ID" value="NZ_QGDD01000008.1"/>
</dbReference>
<gene>
    <name evidence="4" type="ORF">DJ010_16980</name>
</gene>
<dbReference type="Proteomes" id="UP000245507">
    <property type="component" value="Unassembled WGS sequence"/>
</dbReference>
<dbReference type="EMBL" id="QGDD01000008">
    <property type="protein sequence ID" value="PWN01728.1"/>
    <property type="molecule type" value="Genomic_DNA"/>
</dbReference>
<dbReference type="OrthoDB" id="3634417at2"/>
<dbReference type="AlphaFoldDB" id="A0A316TD65"/>
<dbReference type="CDD" id="cd00085">
    <property type="entry name" value="HNHc"/>
    <property type="match status" value="1"/>
</dbReference>
<evidence type="ECO:0000259" key="3">
    <source>
        <dbReference type="SMART" id="SM00507"/>
    </source>
</evidence>
<name>A0A316TD65_9ACTN</name>
<keyword evidence="1" id="KW-0175">Coiled coil</keyword>
<reference evidence="4 5" key="1">
    <citation type="submission" date="2018-05" db="EMBL/GenBank/DDBJ databases">
        <title>Nocardioides silvaticus genome.</title>
        <authorList>
            <person name="Li C."/>
            <person name="Wang G."/>
        </authorList>
    </citation>
    <scope>NUCLEOTIDE SEQUENCE [LARGE SCALE GENOMIC DNA]</scope>
    <source>
        <strain evidence="4 5">CCTCC AB 2018079</strain>
    </source>
</reference>
<accession>A0A316TD65</accession>